<sequence length="103" mass="11850">MDNANPKESESLELFSQTVANDGDICHVLSQDNRQIANDQNEKRRELELKTLAIQGNLAAYLREFLDRIDDVKSSHDRLELDNQFLQDYIGNLSKVLDRKQSS</sequence>
<dbReference type="Gene3D" id="1.20.5.170">
    <property type="match status" value="1"/>
</dbReference>
<evidence type="ECO:0000313" key="1">
    <source>
        <dbReference type="EMBL" id="OLL25874.1"/>
    </source>
</evidence>
<evidence type="ECO:0000313" key="2">
    <source>
        <dbReference type="Proteomes" id="UP000186594"/>
    </source>
</evidence>
<protein>
    <submittedName>
        <fullName evidence="1">Uncharacterized protein</fullName>
    </submittedName>
</protein>
<keyword evidence="2" id="KW-1185">Reference proteome</keyword>
<dbReference type="OrthoDB" id="2163284at2759"/>
<dbReference type="Proteomes" id="UP000186594">
    <property type="component" value="Unassembled WGS sequence"/>
</dbReference>
<gene>
    <name evidence="1" type="ORF">NEOLI_001391</name>
</gene>
<dbReference type="InterPro" id="IPR019357">
    <property type="entry name" value="SCOC"/>
</dbReference>
<dbReference type="EMBL" id="LXFE01000294">
    <property type="protein sequence ID" value="OLL25874.1"/>
    <property type="molecule type" value="Genomic_DNA"/>
</dbReference>
<dbReference type="Pfam" id="PF10224">
    <property type="entry name" value="DUF2205"/>
    <property type="match status" value="1"/>
</dbReference>
<comment type="caution">
    <text evidence="1">The sequence shown here is derived from an EMBL/GenBank/DDBJ whole genome shotgun (WGS) entry which is preliminary data.</text>
</comment>
<dbReference type="AlphaFoldDB" id="A0A1U7LTA0"/>
<organism evidence="1 2">
    <name type="scientific">Neolecta irregularis (strain DAH-3)</name>
    <dbReference type="NCBI Taxonomy" id="1198029"/>
    <lineage>
        <taxon>Eukaryota</taxon>
        <taxon>Fungi</taxon>
        <taxon>Dikarya</taxon>
        <taxon>Ascomycota</taxon>
        <taxon>Taphrinomycotina</taxon>
        <taxon>Neolectales</taxon>
        <taxon>Neolectaceae</taxon>
        <taxon>Neolecta</taxon>
    </lineage>
</organism>
<name>A0A1U7LTA0_NEOID</name>
<reference evidence="1 2" key="1">
    <citation type="submission" date="2016-04" db="EMBL/GenBank/DDBJ databases">
        <title>Evolutionary innovation and constraint leading to complex multicellularity in the Ascomycota.</title>
        <authorList>
            <person name="Cisse O."/>
            <person name="Nguyen A."/>
            <person name="Hewitt D.A."/>
            <person name="Jedd G."/>
            <person name="Stajich J.E."/>
        </authorList>
    </citation>
    <scope>NUCLEOTIDE SEQUENCE [LARGE SCALE GENOMIC DNA]</scope>
    <source>
        <strain evidence="1 2">DAH-3</strain>
    </source>
</reference>
<proteinExistence type="predicted"/>
<accession>A0A1U7LTA0</accession>